<dbReference type="RefSeq" id="WP_115308620.1">
    <property type="nucleotide sequence ID" value="NZ_CP091516.1"/>
</dbReference>
<sequence length="175" mass="20445">MTRYRRNFVAGGTFFFTVKLADPKSRLLVEHIGLLRTAYTDVCKMYPFETLAVCVMPNHLHSVWTLPLGDADYSLRWRLIKSRFSAHLPAADRSASKLRRGERGIWQRRFYEHTVRDETDLQRCADYIHFNPVRHGFAATVRDWPFSSFHRLVRAGILPPDWGGTRETEIMNFGE</sequence>
<dbReference type="Pfam" id="PF01797">
    <property type="entry name" value="Y1_Tnp"/>
    <property type="match status" value="1"/>
</dbReference>
<dbReference type="InterPro" id="IPR036515">
    <property type="entry name" value="Transposase_17_sf"/>
</dbReference>
<accession>A0A377R1V0</accession>
<reference evidence="2 3" key="1">
    <citation type="submission" date="2018-06" db="EMBL/GenBank/DDBJ databases">
        <authorList>
            <consortium name="Pathogen Informatics"/>
            <person name="Doyle S."/>
        </authorList>
    </citation>
    <scope>NUCLEOTIDE SEQUENCE [LARGE SCALE GENOMIC DNA]</scope>
    <source>
        <strain evidence="2 3">NCTC13336</strain>
    </source>
</reference>
<dbReference type="Proteomes" id="UP000254293">
    <property type="component" value="Unassembled WGS sequence"/>
</dbReference>
<keyword evidence="3" id="KW-1185">Reference proteome</keyword>
<dbReference type="EMBL" id="UGJJ01000002">
    <property type="protein sequence ID" value="STR02727.1"/>
    <property type="molecule type" value="Genomic_DNA"/>
</dbReference>
<dbReference type="PANTHER" id="PTHR36966:SF1">
    <property type="entry name" value="REP-ASSOCIATED TYROSINE TRANSPOSASE"/>
    <property type="match status" value="1"/>
</dbReference>
<evidence type="ECO:0000259" key="1">
    <source>
        <dbReference type="SMART" id="SM01321"/>
    </source>
</evidence>
<dbReference type="SUPFAM" id="SSF143422">
    <property type="entry name" value="Transposase IS200-like"/>
    <property type="match status" value="1"/>
</dbReference>
<feature type="domain" description="Transposase IS200-like" evidence="1">
    <location>
        <begin position="9"/>
        <end position="131"/>
    </location>
</feature>
<dbReference type="AlphaFoldDB" id="A0A377R1V0"/>
<gene>
    <name evidence="2" type="ORF">NCTC13336_01607</name>
</gene>
<dbReference type="OrthoDB" id="9794403at2"/>
<organism evidence="2 3">
    <name type="scientific">Kingella potus</name>
    <dbReference type="NCBI Taxonomy" id="265175"/>
    <lineage>
        <taxon>Bacteria</taxon>
        <taxon>Pseudomonadati</taxon>
        <taxon>Pseudomonadota</taxon>
        <taxon>Betaproteobacteria</taxon>
        <taxon>Neisseriales</taxon>
        <taxon>Neisseriaceae</taxon>
        <taxon>Kingella</taxon>
    </lineage>
</organism>
<proteinExistence type="predicted"/>
<dbReference type="Gene3D" id="3.30.70.1290">
    <property type="entry name" value="Transposase IS200-like"/>
    <property type="match status" value="1"/>
</dbReference>
<evidence type="ECO:0000313" key="2">
    <source>
        <dbReference type="EMBL" id="STR02727.1"/>
    </source>
</evidence>
<dbReference type="NCBIfam" id="NF047646">
    <property type="entry name" value="REP_Tyr_transpos"/>
    <property type="match status" value="1"/>
</dbReference>
<dbReference type="GO" id="GO:0006313">
    <property type="term" value="P:DNA transposition"/>
    <property type="evidence" value="ECO:0007669"/>
    <property type="project" value="InterPro"/>
</dbReference>
<dbReference type="GO" id="GO:0043565">
    <property type="term" value="F:sequence-specific DNA binding"/>
    <property type="evidence" value="ECO:0007669"/>
    <property type="project" value="TreeGrafter"/>
</dbReference>
<protein>
    <submittedName>
        <fullName evidence="2">Transposase and inactivated derivatives</fullName>
    </submittedName>
</protein>
<dbReference type="SMART" id="SM01321">
    <property type="entry name" value="Y1_Tnp"/>
    <property type="match status" value="1"/>
</dbReference>
<dbReference type="GO" id="GO:0004803">
    <property type="term" value="F:transposase activity"/>
    <property type="evidence" value="ECO:0007669"/>
    <property type="project" value="InterPro"/>
</dbReference>
<name>A0A377R1V0_9NEIS</name>
<dbReference type="PANTHER" id="PTHR36966">
    <property type="entry name" value="REP-ASSOCIATED TYROSINE TRANSPOSASE"/>
    <property type="match status" value="1"/>
</dbReference>
<dbReference type="InterPro" id="IPR002686">
    <property type="entry name" value="Transposase_17"/>
</dbReference>
<dbReference type="InterPro" id="IPR052715">
    <property type="entry name" value="RAYT_transposase"/>
</dbReference>
<evidence type="ECO:0000313" key="3">
    <source>
        <dbReference type="Proteomes" id="UP000254293"/>
    </source>
</evidence>